<dbReference type="AlphaFoldDB" id="A0A937JCZ4"/>
<evidence type="ECO:0000313" key="2">
    <source>
        <dbReference type="Proteomes" id="UP000705230"/>
    </source>
</evidence>
<dbReference type="InterPro" id="IPR007139">
    <property type="entry name" value="DUF349"/>
</dbReference>
<accession>A0A937JCZ4</accession>
<proteinExistence type="predicted"/>
<name>A0A937JCZ4_9GAMM</name>
<evidence type="ECO:0000313" key="1">
    <source>
        <dbReference type="EMBL" id="MBL6902769.1"/>
    </source>
</evidence>
<reference evidence="1" key="1">
    <citation type="submission" date="2020-10" db="EMBL/GenBank/DDBJ databases">
        <title>Microbiome of the Black Sea water column analyzed by genome centric metagenomics.</title>
        <authorList>
            <person name="Cabello-Yeves P.J."/>
            <person name="Callieri C."/>
            <person name="Picazo A."/>
            <person name="Mehrshad M."/>
            <person name="Haro-Moreno J.M."/>
            <person name="Roda-Garcia J."/>
            <person name="Dzembekova N."/>
            <person name="Slabakova V."/>
            <person name="Slabakova N."/>
            <person name="Moncheva S."/>
            <person name="Rodriguez-Valera F."/>
        </authorList>
    </citation>
    <scope>NUCLEOTIDE SEQUENCE</scope>
    <source>
        <strain evidence="1">BS30m-G43</strain>
    </source>
</reference>
<dbReference type="Pfam" id="PF03993">
    <property type="entry name" value="DUF349"/>
    <property type="match status" value="2"/>
</dbReference>
<sequence length="478" mass="55113">METSKDLFKDLDQAEKLFADGAIKKAQKVVRDVNSQIKKSGKIPNKLRHKFNAALAQSRYYDDVSSFAANPKRNELIDAIKNIVENPSDSHKKQANIIHDLQTKWQLLDLSSRPAGREQWQAFNELTNKAWEPCKEFFDELKEKKIQNAAQRRILITKMNKYVEDNSSKWPEARSLINFINSIFNEWKEYAPVLDKDLKKLRDEYYEAKKPISKEIERQENIVIKAKESLIAKVDLINDEDNDACIKKFNDLKQQWKLAGSAGRKNDNKLWDKFNKSADRFFNAKKEDVEKDLEALKLLSIDLKNKTKSPSELRSEAALLINLNKTKEIQVFMKKIKAYQDSIAQEISIAKVESYKNLYEILLDKKTLEGSNIPKSILNAIKTSENKLDKDKLTYSCVKLEIMAEIESLKKDAKLRQTIQFEMLADKFNKGANDKKALIEKLLVGFYSNLPAKDAGADEEKLWTRISNALDNLSNDLP</sequence>
<dbReference type="EMBL" id="JADHSG010000001">
    <property type="protein sequence ID" value="MBL6902769.1"/>
    <property type="molecule type" value="Genomic_DNA"/>
</dbReference>
<organism evidence="1 2">
    <name type="scientific">SAR86 cluster bacterium</name>
    <dbReference type="NCBI Taxonomy" id="2030880"/>
    <lineage>
        <taxon>Bacteria</taxon>
        <taxon>Pseudomonadati</taxon>
        <taxon>Pseudomonadota</taxon>
        <taxon>Gammaproteobacteria</taxon>
        <taxon>SAR86 cluster</taxon>
    </lineage>
</organism>
<protein>
    <submittedName>
        <fullName evidence="1">DUF349 domain-containing protein</fullName>
    </submittedName>
</protein>
<comment type="caution">
    <text evidence="1">The sequence shown here is derived from an EMBL/GenBank/DDBJ whole genome shotgun (WGS) entry which is preliminary data.</text>
</comment>
<gene>
    <name evidence="1" type="ORF">ISR29_01025</name>
</gene>
<dbReference type="Proteomes" id="UP000705230">
    <property type="component" value="Unassembled WGS sequence"/>
</dbReference>